<comment type="catalytic activity">
    <reaction evidence="1">
        <text>ATP + protein L-histidine = ADP + protein N-phospho-L-histidine.</text>
        <dbReference type="EC" id="2.7.13.3"/>
    </reaction>
</comment>
<dbReference type="RefSeq" id="WP_114839107.1">
    <property type="nucleotide sequence ID" value="NZ_CP031217.1"/>
</dbReference>
<evidence type="ECO:0000313" key="6">
    <source>
        <dbReference type="EMBL" id="RXK11374.1"/>
    </source>
</evidence>
<dbReference type="PANTHER" id="PTHR43065:SF42">
    <property type="entry name" value="TWO-COMPONENT SENSOR PPRA"/>
    <property type="match status" value="1"/>
</dbReference>
<dbReference type="InterPro" id="IPR003594">
    <property type="entry name" value="HATPase_dom"/>
</dbReference>
<dbReference type="Pfam" id="PF02518">
    <property type="entry name" value="HATPase_c"/>
    <property type="match status" value="1"/>
</dbReference>
<dbReference type="InterPro" id="IPR005467">
    <property type="entry name" value="His_kinase_dom"/>
</dbReference>
<dbReference type="Proteomes" id="UP000289193">
    <property type="component" value="Unassembled WGS sequence"/>
</dbReference>
<dbReference type="InterPro" id="IPR035965">
    <property type="entry name" value="PAS-like_dom_sf"/>
</dbReference>
<keyword evidence="8" id="KW-1185">Reference proteome</keyword>
<dbReference type="Proteomes" id="UP000253850">
    <property type="component" value="Chromosome"/>
</dbReference>
<dbReference type="PROSITE" id="PS50109">
    <property type="entry name" value="HIS_KIN"/>
    <property type="match status" value="1"/>
</dbReference>
<reference evidence="6 8" key="1">
    <citation type="submission" date="2017-10" db="EMBL/GenBank/DDBJ databases">
        <title>Genomics of the genus Arcobacter.</title>
        <authorList>
            <person name="Perez-Cataluna A."/>
            <person name="Figueras M.J."/>
        </authorList>
    </citation>
    <scope>NUCLEOTIDE SEQUENCE [LARGE SCALE GENOMIC DNA]</scope>
    <source>
        <strain evidence="6 8">CECT 7835</strain>
    </source>
</reference>
<dbReference type="SMART" id="SM00387">
    <property type="entry name" value="HATPase_c"/>
    <property type="match status" value="1"/>
</dbReference>
<gene>
    <name evidence="5" type="ORF">ABIV_1269</name>
    <name evidence="6" type="ORF">CRV05_03105</name>
</gene>
<dbReference type="Gene3D" id="3.30.565.10">
    <property type="entry name" value="Histidine kinase-like ATPase, C-terminal domain"/>
    <property type="match status" value="1"/>
</dbReference>
<dbReference type="InterPro" id="IPR036097">
    <property type="entry name" value="HisK_dim/P_sf"/>
</dbReference>
<evidence type="ECO:0000313" key="8">
    <source>
        <dbReference type="Proteomes" id="UP000289193"/>
    </source>
</evidence>
<dbReference type="SUPFAM" id="SSF55785">
    <property type="entry name" value="PYP-like sensor domain (PAS domain)"/>
    <property type="match status" value="2"/>
</dbReference>
<dbReference type="EC" id="2.7.13.3" evidence="2"/>
<dbReference type="SUPFAM" id="SSF55874">
    <property type="entry name" value="ATPase domain of HSP90 chaperone/DNA topoisomerase II/histidine kinase"/>
    <property type="match status" value="1"/>
</dbReference>
<evidence type="ECO:0000313" key="7">
    <source>
        <dbReference type="Proteomes" id="UP000253850"/>
    </source>
</evidence>
<feature type="domain" description="PAS" evidence="4">
    <location>
        <begin position="10"/>
        <end position="80"/>
    </location>
</feature>
<reference evidence="5 7" key="2">
    <citation type="submission" date="2018-07" db="EMBL/GenBank/DDBJ databases">
        <title>Complete genome of the Arcobacter bivalviorum type strain LMG 26154.</title>
        <authorList>
            <person name="Miller W.G."/>
            <person name="Yee E."/>
            <person name="Bono J.L."/>
        </authorList>
    </citation>
    <scope>NUCLEOTIDE SEQUENCE [LARGE SCALE GENOMIC DNA]</scope>
    <source>
        <strain evidence="5 7">LMG 26154</strain>
    </source>
</reference>
<dbReference type="SMART" id="SM00091">
    <property type="entry name" value="PAS"/>
    <property type="match status" value="2"/>
</dbReference>
<dbReference type="KEGG" id="hbv:ABIV_1269"/>
<organism evidence="6 8">
    <name type="scientific">Halarcobacter bivalviorum</name>
    <dbReference type="NCBI Taxonomy" id="663364"/>
    <lineage>
        <taxon>Bacteria</taxon>
        <taxon>Pseudomonadati</taxon>
        <taxon>Campylobacterota</taxon>
        <taxon>Epsilonproteobacteria</taxon>
        <taxon>Campylobacterales</taxon>
        <taxon>Arcobacteraceae</taxon>
        <taxon>Halarcobacter</taxon>
    </lineage>
</organism>
<dbReference type="InterPro" id="IPR036890">
    <property type="entry name" value="HATPase_C_sf"/>
</dbReference>
<evidence type="ECO:0000313" key="5">
    <source>
        <dbReference type="EMBL" id="AXH12269.1"/>
    </source>
</evidence>
<keyword evidence="5" id="KW-0808">Transferase</keyword>
<dbReference type="EMBL" id="CP031217">
    <property type="protein sequence ID" value="AXH12269.1"/>
    <property type="molecule type" value="Genomic_DNA"/>
</dbReference>
<dbReference type="NCBIfam" id="TIGR00229">
    <property type="entry name" value="sensory_box"/>
    <property type="match status" value="2"/>
</dbReference>
<dbReference type="InterPro" id="IPR004358">
    <property type="entry name" value="Sig_transdc_His_kin-like_C"/>
</dbReference>
<feature type="domain" description="Histidine kinase" evidence="3">
    <location>
        <begin position="280"/>
        <end position="496"/>
    </location>
</feature>
<dbReference type="SUPFAM" id="SSF47384">
    <property type="entry name" value="Homodimeric domain of signal transducing histidine kinase"/>
    <property type="match status" value="1"/>
</dbReference>
<name>A0AAX2AAT5_9BACT</name>
<dbReference type="Gene3D" id="1.10.287.130">
    <property type="match status" value="1"/>
</dbReference>
<dbReference type="PROSITE" id="PS50112">
    <property type="entry name" value="PAS"/>
    <property type="match status" value="1"/>
</dbReference>
<dbReference type="PANTHER" id="PTHR43065">
    <property type="entry name" value="SENSOR HISTIDINE KINASE"/>
    <property type="match status" value="1"/>
</dbReference>
<protein>
    <recommendedName>
        <fullName evidence="2">histidine kinase</fullName>
        <ecNumber evidence="2">2.7.13.3</ecNumber>
    </recommendedName>
</protein>
<dbReference type="InterPro" id="IPR000014">
    <property type="entry name" value="PAS"/>
</dbReference>
<keyword evidence="5" id="KW-0418">Kinase</keyword>
<sequence>MLELEKLKRNNQELQEIINNSWDGIGILDYDTQLVYLNNAFIPMLGYNKDELKSKKFIDFMEEEYKKPFKDLLIKDFQEKKYKAEIDIACIRKDKQKIFLKVTISSMLNKNLFVINTKDITSLISDEQIIDDYVISMHTDLHGHITNVSKAFIEFFGFEKNSLIAEHYSKIIHKDIDPIVFKNISKSLQTYQEYSGKLKGYNHLKQALWLDIKAKAIFNKYGDITGYTYLLFDVTNEVTLNDEKNILNEQVETSKKEIEIKNRLIKEQSKLSIMSETLQRLSHEWRQPLNYISIQAQKLELEYSLGNEPTTDETLDVLDNIKNKANSLSNTIEEFQGFLKPSSQKSSLDLKEFFDELKLDFSNKFKEENIDFNIQINKNLRFMSYKSDFKTLFINILNNSIENFHKNKITNKKIDIIQNFENGRLYLNIQDNAGGIEDSIINKIFEPYFSTKEERNGVGLGLYICKMIVNLHLDGIITAISENENTKIKISIPIEEDLIK</sequence>
<evidence type="ECO:0000259" key="3">
    <source>
        <dbReference type="PROSITE" id="PS50109"/>
    </source>
</evidence>
<dbReference type="Gene3D" id="3.30.450.20">
    <property type="entry name" value="PAS domain"/>
    <property type="match status" value="2"/>
</dbReference>
<accession>A0AAX2AAT5</accession>
<evidence type="ECO:0000256" key="2">
    <source>
        <dbReference type="ARBA" id="ARBA00012438"/>
    </source>
</evidence>
<proteinExistence type="predicted"/>
<evidence type="ECO:0000256" key="1">
    <source>
        <dbReference type="ARBA" id="ARBA00000085"/>
    </source>
</evidence>
<dbReference type="AlphaFoldDB" id="A0AAX2AAT5"/>
<dbReference type="GO" id="GO:0000155">
    <property type="term" value="F:phosphorelay sensor kinase activity"/>
    <property type="evidence" value="ECO:0007669"/>
    <property type="project" value="InterPro"/>
</dbReference>
<dbReference type="CDD" id="cd00130">
    <property type="entry name" value="PAS"/>
    <property type="match status" value="2"/>
</dbReference>
<dbReference type="PRINTS" id="PR00344">
    <property type="entry name" value="BCTRLSENSOR"/>
</dbReference>
<evidence type="ECO:0000259" key="4">
    <source>
        <dbReference type="PROSITE" id="PS50112"/>
    </source>
</evidence>
<dbReference type="EMBL" id="PDKM01000001">
    <property type="protein sequence ID" value="RXK11374.1"/>
    <property type="molecule type" value="Genomic_DNA"/>
</dbReference>
<dbReference type="Pfam" id="PF13426">
    <property type="entry name" value="PAS_9"/>
    <property type="match status" value="2"/>
</dbReference>